<dbReference type="GO" id="GO:0008237">
    <property type="term" value="F:metallopeptidase activity"/>
    <property type="evidence" value="ECO:0007669"/>
    <property type="project" value="UniProtKB-KW"/>
</dbReference>
<dbReference type="InterPro" id="IPR001405">
    <property type="entry name" value="UPF0758"/>
</dbReference>
<organism evidence="7">
    <name type="scientific">bioreactor metagenome</name>
    <dbReference type="NCBI Taxonomy" id="1076179"/>
    <lineage>
        <taxon>unclassified sequences</taxon>
        <taxon>metagenomes</taxon>
        <taxon>ecological metagenomes</taxon>
    </lineage>
</organism>
<reference evidence="7" key="1">
    <citation type="submission" date="2019-08" db="EMBL/GenBank/DDBJ databases">
        <authorList>
            <person name="Kucharzyk K."/>
            <person name="Murdoch R.W."/>
            <person name="Higgins S."/>
            <person name="Loffler F."/>
        </authorList>
    </citation>
    <scope>NUCLEOTIDE SEQUENCE</scope>
</reference>
<evidence type="ECO:0000313" key="7">
    <source>
        <dbReference type="EMBL" id="MPN22278.1"/>
    </source>
</evidence>
<evidence type="ECO:0000256" key="2">
    <source>
        <dbReference type="ARBA" id="ARBA00022723"/>
    </source>
</evidence>
<dbReference type="InterPro" id="IPR037518">
    <property type="entry name" value="MPN"/>
</dbReference>
<gene>
    <name evidence="7" type="ORF">SDC9_169661</name>
</gene>
<keyword evidence="2" id="KW-0479">Metal-binding</keyword>
<keyword evidence="1" id="KW-0645">Protease</keyword>
<evidence type="ECO:0000256" key="3">
    <source>
        <dbReference type="ARBA" id="ARBA00022801"/>
    </source>
</evidence>
<protein>
    <recommendedName>
        <fullName evidence="6">MPN domain-containing protein</fullName>
    </recommendedName>
</protein>
<evidence type="ECO:0000259" key="6">
    <source>
        <dbReference type="PROSITE" id="PS50249"/>
    </source>
</evidence>
<keyword evidence="4" id="KW-0862">Zinc</keyword>
<dbReference type="InterPro" id="IPR025657">
    <property type="entry name" value="RadC_JAB"/>
</dbReference>
<dbReference type="Pfam" id="PF04002">
    <property type="entry name" value="RadC"/>
    <property type="match status" value="1"/>
</dbReference>
<dbReference type="PROSITE" id="PS50249">
    <property type="entry name" value="MPN"/>
    <property type="match status" value="1"/>
</dbReference>
<keyword evidence="3" id="KW-0378">Hydrolase</keyword>
<accession>A0A645G5X4</accession>
<dbReference type="PANTHER" id="PTHR30471:SF3">
    <property type="entry name" value="UPF0758 PROTEIN YEES-RELATED"/>
    <property type="match status" value="1"/>
</dbReference>
<dbReference type="EMBL" id="VSSQ01070487">
    <property type="protein sequence ID" value="MPN22278.1"/>
    <property type="molecule type" value="Genomic_DNA"/>
</dbReference>
<proteinExistence type="predicted"/>
<dbReference type="AlphaFoldDB" id="A0A645G5X4"/>
<name>A0A645G5X4_9ZZZZ</name>
<evidence type="ECO:0000256" key="1">
    <source>
        <dbReference type="ARBA" id="ARBA00022670"/>
    </source>
</evidence>
<comment type="caution">
    <text evidence="7">The sequence shown here is derived from an EMBL/GenBank/DDBJ whole genome shotgun (WGS) entry which is preliminary data.</text>
</comment>
<feature type="domain" description="MPN" evidence="6">
    <location>
        <begin position="1"/>
        <end position="96"/>
    </location>
</feature>
<dbReference type="GO" id="GO:0006508">
    <property type="term" value="P:proteolysis"/>
    <property type="evidence" value="ECO:0007669"/>
    <property type="project" value="UniProtKB-KW"/>
</dbReference>
<evidence type="ECO:0000256" key="5">
    <source>
        <dbReference type="ARBA" id="ARBA00023049"/>
    </source>
</evidence>
<evidence type="ECO:0000256" key="4">
    <source>
        <dbReference type="ARBA" id="ARBA00022833"/>
    </source>
</evidence>
<sequence length="96" mass="10259">MIYAIFLDAGGKVIEEEKISFGGQSGAYLDIPVLYRKAVRMNAYGVVLVHNHPDGSCSASREDIAITDHVKKGLDCLGVELVGHYIAAGGQLTQVP</sequence>
<dbReference type="GO" id="GO:0046872">
    <property type="term" value="F:metal ion binding"/>
    <property type="evidence" value="ECO:0007669"/>
    <property type="project" value="UniProtKB-KW"/>
</dbReference>
<dbReference type="PANTHER" id="PTHR30471">
    <property type="entry name" value="DNA REPAIR PROTEIN RADC"/>
    <property type="match status" value="1"/>
</dbReference>
<keyword evidence="5" id="KW-0482">Metalloprotease</keyword>
<dbReference type="Gene3D" id="3.40.140.10">
    <property type="entry name" value="Cytidine Deaminase, domain 2"/>
    <property type="match status" value="1"/>
</dbReference>